<organism evidence="2 3">
    <name type="scientific">Trema orientale</name>
    <name type="common">Charcoal tree</name>
    <name type="synonym">Celtis orientalis</name>
    <dbReference type="NCBI Taxonomy" id="63057"/>
    <lineage>
        <taxon>Eukaryota</taxon>
        <taxon>Viridiplantae</taxon>
        <taxon>Streptophyta</taxon>
        <taxon>Embryophyta</taxon>
        <taxon>Tracheophyta</taxon>
        <taxon>Spermatophyta</taxon>
        <taxon>Magnoliopsida</taxon>
        <taxon>eudicotyledons</taxon>
        <taxon>Gunneridae</taxon>
        <taxon>Pentapetalae</taxon>
        <taxon>rosids</taxon>
        <taxon>fabids</taxon>
        <taxon>Rosales</taxon>
        <taxon>Cannabaceae</taxon>
        <taxon>Trema</taxon>
    </lineage>
</organism>
<evidence type="ECO:0000256" key="1">
    <source>
        <dbReference type="SAM" id="MobiDB-lite"/>
    </source>
</evidence>
<dbReference type="InParanoid" id="A0A2P5FC76"/>
<keyword evidence="3" id="KW-1185">Reference proteome</keyword>
<dbReference type="AlphaFoldDB" id="A0A2P5FC76"/>
<evidence type="ECO:0000313" key="3">
    <source>
        <dbReference type="Proteomes" id="UP000237000"/>
    </source>
</evidence>
<comment type="caution">
    <text evidence="2">The sequence shown here is derived from an EMBL/GenBank/DDBJ whole genome shotgun (WGS) entry which is preliminary data.</text>
</comment>
<evidence type="ECO:0000313" key="2">
    <source>
        <dbReference type="EMBL" id="PON95382.1"/>
    </source>
</evidence>
<feature type="region of interest" description="Disordered" evidence="1">
    <location>
        <begin position="134"/>
        <end position="158"/>
    </location>
</feature>
<proteinExistence type="predicted"/>
<reference evidence="3" key="1">
    <citation type="submission" date="2016-06" db="EMBL/GenBank/DDBJ databases">
        <title>Parallel loss of symbiosis genes in relatives of nitrogen-fixing non-legume Parasponia.</title>
        <authorList>
            <person name="Van Velzen R."/>
            <person name="Holmer R."/>
            <person name="Bu F."/>
            <person name="Rutten L."/>
            <person name="Van Zeijl A."/>
            <person name="Liu W."/>
            <person name="Santuari L."/>
            <person name="Cao Q."/>
            <person name="Sharma T."/>
            <person name="Shen D."/>
            <person name="Roswanjaya Y."/>
            <person name="Wardhani T."/>
            <person name="Kalhor M.S."/>
            <person name="Jansen J."/>
            <person name="Van den Hoogen J."/>
            <person name="Gungor B."/>
            <person name="Hartog M."/>
            <person name="Hontelez J."/>
            <person name="Verver J."/>
            <person name="Yang W.-C."/>
            <person name="Schijlen E."/>
            <person name="Repin R."/>
            <person name="Schilthuizen M."/>
            <person name="Schranz E."/>
            <person name="Heidstra R."/>
            <person name="Miyata K."/>
            <person name="Fedorova E."/>
            <person name="Kohlen W."/>
            <person name="Bisseling T."/>
            <person name="Smit S."/>
            <person name="Geurts R."/>
        </authorList>
    </citation>
    <scope>NUCLEOTIDE SEQUENCE [LARGE SCALE GENOMIC DNA]</scope>
    <source>
        <strain evidence="3">cv. RG33-2</strain>
    </source>
</reference>
<dbReference type="Proteomes" id="UP000237000">
    <property type="component" value="Unassembled WGS sequence"/>
</dbReference>
<sequence>MVSAIAIDAGHDRSLLVLSNPLLEKVGLTLQRYQLHPIKGVLSIIHLAIPQRPKQPVRHELDVLAHQVAVHAHQGARQRVADELPLDVHRVADDPPDPLLAQLLLHQRVEQAGEVAVEPFVPRDQLVRERQARHEPALLQPEYRAEAPGEEDPLDAGERDQPLRERLRAVDPAEGPLGLPGDAGDGLDGVEEAVLLGRVLDVGLEEEAVHLGVDVLDGDLEAVEGTRLRDLDLLHEPPGEVLQDDAVRGGEEGEHVGDEVLLVGGHRLPLPDVLGEVHLLRRPERGLRLLVHLPDFRVLNWEHAEPIRVRGEEWLFWVSRHFWVGLKRNGGNFLNLGD</sequence>
<accession>A0A2P5FC76</accession>
<gene>
    <name evidence="2" type="ORF">TorRG33x02_089040</name>
</gene>
<dbReference type="EMBL" id="JXTC01000045">
    <property type="protein sequence ID" value="PON95382.1"/>
    <property type="molecule type" value="Genomic_DNA"/>
</dbReference>
<dbReference type="OrthoDB" id="1939153at2759"/>
<name>A0A2P5FC76_TREOI</name>
<protein>
    <submittedName>
        <fullName evidence="2">Uncharacterized protein</fullName>
    </submittedName>
</protein>